<dbReference type="PANTHER" id="PTHR22893">
    <property type="entry name" value="NADH OXIDOREDUCTASE-RELATED"/>
    <property type="match status" value="1"/>
</dbReference>
<dbReference type="Pfam" id="PF00724">
    <property type="entry name" value="Oxidored_FMN"/>
    <property type="match status" value="1"/>
</dbReference>
<dbReference type="SUPFAM" id="SSF51395">
    <property type="entry name" value="FMN-linked oxidoreductases"/>
    <property type="match status" value="1"/>
</dbReference>
<dbReference type="GeneID" id="96081445"/>
<dbReference type="InterPro" id="IPR001155">
    <property type="entry name" value="OxRdtase_FMN_N"/>
</dbReference>
<evidence type="ECO:0000313" key="3">
    <source>
        <dbReference type="Proteomes" id="UP001578633"/>
    </source>
</evidence>
<comment type="caution">
    <text evidence="2">The sequence shown here is derived from an EMBL/GenBank/DDBJ whole genome shotgun (WGS) entry which is preliminary data.</text>
</comment>
<protein>
    <recommendedName>
        <fullName evidence="1">NADH:flavin oxidoreductase/NADH oxidase N-terminal domain-containing protein</fullName>
    </recommendedName>
</protein>
<dbReference type="InterPro" id="IPR045247">
    <property type="entry name" value="Oye-like"/>
</dbReference>
<reference evidence="2 3" key="1">
    <citation type="submission" date="2024-09" db="EMBL/GenBank/DDBJ databases">
        <title>T2T genomes of carrot and Alternaria dauci and their utility for understanding host-pathogen interaction during carrot leaf blight disease.</title>
        <authorList>
            <person name="Liu W."/>
            <person name="Xu S."/>
            <person name="Ou C."/>
            <person name="Liu X."/>
            <person name="Zhuang F."/>
            <person name="Deng X.W."/>
        </authorList>
    </citation>
    <scope>NUCLEOTIDE SEQUENCE [LARGE SCALE GENOMIC DNA]</scope>
    <source>
        <strain evidence="2 3">A2016</strain>
    </source>
</reference>
<organism evidence="2 3">
    <name type="scientific">Alternaria dauci</name>
    <dbReference type="NCBI Taxonomy" id="48095"/>
    <lineage>
        <taxon>Eukaryota</taxon>
        <taxon>Fungi</taxon>
        <taxon>Dikarya</taxon>
        <taxon>Ascomycota</taxon>
        <taxon>Pezizomycotina</taxon>
        <taxon>Dothideomycetes</taxon>
        <taxon>Pleosporomycetidae</taxon>
        <taxon>Pleosporales</taxon>
        <taxon>Pleosporineae</taxon>
        <taxon>Pleosporaceae</taxon>
        <taxon>Alternaria</taxon>
        <taxon>Alternaria sect. Porri</taxon>
    </lineage>
</organism>
<evidence type="ECO:0000313" key="2">
    <source>
        <dbReference type="EMBL" id="KAL1800781.1"/>
    </source>
</evidence>
<dbReference type="RefSeq" id="XP_069311365.1">
    <property type="nucleotide sequence ID" value="XM_069446380.1"/>
</dbReference>
<dbReference type="InterPro" id="IPR013785">
    <property type="entry name" value="Aldolase_TIM"/>
</dbReference>
<proteinExistence type="predicted"/>
<dbReference type="PANTHER" id="PTHR22893:SF91">
    <property type="entry name" value="NADPH DEHYDROGENASE 2-RELATED"/>
    <property type="match status" value="1"/>
</dbReference>
<name>A0ABR3UZF2_9PLEO</name>
<evidence type="ECO:0000259" key="1">
    <source>
        <dbReference type="Pfam" id="PF00724"/>
    </source>
</evidence>
<feature type="domain" description="NADH:flavin oxidoreductase/NADH oxidase N-terminal" evidence="1">
    <location>
        <begin position="23"/>
        <end position="351"/>
    </location>
</feature>
<dbReference type="EMBL" id="JBHGVX010000001">
    <property type="protein sequence ID" value="KAL1800781.1"/>
    <property type="molecule type" value="Genomic_DNA"/>
</dbReference>
<dbReference type="CDD" id="cd02933">
    <property type="entry name" value="OYE_like_FMN"/>
    <property type="match status" value="1"/>
</dbReference>
<dbReference type="Proteomes" id="UP001578633">
    <property type="component" value="Chromosome 1"/>
</dbReference>
<sequence length="383" mass="42475">MSDELSNLPKSNTHNNKMAAERLFQPLKVGSMELKQRIAMAPLTRFRVNDNFEILPMAAQYYGQRAVVPGTLLITEATLVSKQSGGYPNVPGIYTQAQIDAWKPITKAVHDKGSYIFLQLWALGRVANKDFAQANDITIKSSSATSLGEGYATPKEMTVEEIKQTVSDYAQAAKNAIEAGFDGVEIHAANGYLIDQFLQDTCNKRTDSYGGSVENRSRFAVEVTQAVTEAVGADKTGIRLSPFSEFQGMKMKDPLPQFTDIMKKLDAFNLAYLHLVEARVAGNADVEGANSLDPLLPHYSGKLLIAGGLNAEEAKKLVEEHKDRDVVAVFGRYFISTPDLVYRIQKGIELNPYDRNTFYVPKSEKGYIDYPYSKEFEEAQSKL</sequence>
<dbReference type="Gene3D" id="3.20.20.70">
    <property type="entry name" value="Aldolase class I"/>
    <property type="match status" value="1"/>
</dbReference>
<keyword evidence="3" id="KW-1185">Reference proteome</keyword>
<gene>
    <name evidence="2" type="ORF">ACET3X_001123</name>
</gene>
<accession>A0ABR3UZF2</accession>